<proteinExistence type="predicted"/>
<dbReference type="EMBL" id="CP064781">
    <property type="protein sequence ID" value="QRJ62219.1"/>
    <property type="molecule type" value="Genomic_DNA"/>
</dbReference>
<reference evidence="1" key="1">
    <citation type="submission" date="2020-11" db="EMBL/GenBank/DDBJ databases">
        <title>Azospira restricta DSM 18626 genome sequence.</title>
        <authorList>
            <person name="Moe W.M."/>
        </authorList>
    </citation>
    <scope>NUCLEOTIDE SEQUENCE</scope>
    <source>
        <strain evidence="1">DSM 18626</strain>
    </source>
</reference>
<protein>
    <submittedName>
        <fullName evidence="1">Uncharacterized protein</fullName>
    </submittedName>
</protein>
<keyword evidence="2" id="KW-1185">Reference proteome</keyword>
<sequence length="168" mass="18425">MKSSWQVATAAEAFAAAQFARCGWDVSVQYGANQPEYDLVAVDGDRMLKISVKGSKDGGWGLTQSHISNADYHGAADAWLKKHSKKTVFCLVQFKDAALDALPRMYLATPAEIAAWLKAAASGRGDTILYERHAWTDRAKAAGTVDVIPENWRFTEERINEIASDGYP</sequence>
<organism evidence="1 2">
    <name type="scientific">Azospira restricta</name>
    <dbReference type="NCBI Taxonomy" id="404405"/>
    <lineage>
        <taxon>Bacteria</taxon>
        <taxon>Pseudomonadati</taxon>
        <taxon>Pseudomonadota</taxon>
        <taxon>Betaproteobacteria</taxon>
        <taxon>Rhodocyclales</taxon>
        <taxon>Rhodocyclaceae</taxon>
        <taxon>Azospira</taxon>
    </lineage>
</organism>
<dbReference type="InterPro" id="IPR011856">
    <property type="entry name" value="tRNA_endonuc-like_dom_sf"/>
</dbReference>
<gene>
    <name evidence="1" type="ORF">IWH25_10450</name>
</gene>
<dbReference type="Proteomes" id="UP000663444">
    <property type="component" value="Chromosome"/>
</dbReference>
<dbReference type="KEGG" id="ares:IWH25_10450"/>
<evidence type="ECO:0000313" key="2">
    <source>
        <dbReference type="Proteomes" id="UP000663444"/>
    </source>
</evidence>
<dbReference type="RefSeq" id="WP_203385748.1">
    <property type="nucleotide sequence ID" value="NZ_CP064781.1"/>
</dbReference>
<dbReference type="GO" id="GO:0003676">
    <property type="term" value="F:nucleic acid binding"/>
    <property type="evidence" value="ECO:0007669"/>
    <property type="project" value="InterPro"/>
</dbReference>
<dbReference type="AlphaFoldDB" id="A0A974PVE3"/>
<evidence type="ECO:0000313" key="1">
    <source>
        <dbReference type="EMBL" id="QRJ62219.1"/>
    </source>
</evidence>
<name>A0A974PVE3_9RHOO</name>
<accession>A0A974PVE3</accession>
<dbReference type="Gene3D" id="3.40.1350.10">
    <property type="match status" value="1"/>
</dbReference>